<proteinExistence type="predicted"/>
<name>A0A9D4Y0H5_PEA</name>
<comment type="caution">
    <text evidence="1">The sequence shown here is derived from an EMBL/GenBank/DDBJ whole genome shotgun (WGS) entry which is preliminary data.</text>
</comment>
<dbReference type="Gramene" id="Psat03G0485300-T1">
    <property type="protein sequence ID" value="KAI5430427.1"/>
    <property type="gene ID" value="KIW84_034853"/>
</dbReference>
<gene>
    <name evidence="1" type="ORF">KIW84_034853</name>
</gene>
<evidence type="ECO:0000313" key="2">
    <source>
        <dbReference type="Proteomes" id="UP001058974"/>
    </source>
</evidence>
<evidence type="ECO:0000313" key="1">
    <source>
        <dbReference type="EMBL" id="KAI5430427.1"/>
    </source>
</evidence>
<reference evidence="1 2" key="1">
    <citation type="journal article" date="2022" name="Nat. Genet.">
        <title>Improved pea reference genome and pan-genome highlight genomic features and evolutionary characteristics.</title>
        <authorList>
            <person name="Yang T."/>
            <person name="Liu R."/>
            <person name="Luo Y."/>
            <person name="Hu S."/>
            <person name="Wang D."/>
            <person name="Wang C."/>
            <person name="Pandey M.K."/>
            <person name="Ge S."/>
            <person name="Xu Q."/>
            <person name="Li N."/>
            <person name="Li G."/>
            <person name="Huang Y."/>
            <person name="Saxena R.K."/>
            <person name="Ji Y."/>
            <person name="Li M."/>
            <person name="Yan X."/>
            <person name="He Y."/>
            <person name="Liu Y."/>
            <person name="Wang X."/>
            <person name="Xiang C."/>
            <person name="Varshney R.K."/>
            <person name="Ding H."/>
            <person name="Gao S."/>
            <person name="Zong X."/>
        </authorList>
    </citation>
    <scope>NUCLEOTIDE SEQUENCE [LARGE SCALE GENOMIC DNA]</scope>
    <source>
        <strain evidence="1 2">cv. Zhongwan 6</strain>
    </source>
</reference>
<dbReference type="AlphaFoldDB" id="A0A9D4Y0H5"/>
<accession>A0A9D4Y0H5</accession>
<organism evidence="1 2">
    <name type="scientific">Pisum sativum</name>
    <name type="common">Garden pea</name>
    <name type="synonym">Lathyrus oleraceus</name>
    <dbReference type="NCBI Taxonomy" id="3888"/>
    <lineage>
        <taxon>Eukaryota</taxon>
        <taxon>Viridiplantae</taxon>
        <taxon>Streptophyta</taxon>
        <taxon>Embryophyta</taxon>
        <taxon>Tracheophyta</taxon>
        <taxon>Spermatophyta</taxon>
        <taxon>Magnoliopsida</taxon>
        <taxon>eudicotyledons</taxon>
        <taxon>Gunneridae</taxon>
        <taxon>Pentapetalae</taxon>
        <taxon>rosids</taxon>
        <taxon>fabids</taxon>
        <taxon>Fabales</taxon>
        <taxon>Fabaceae</taxon>
        <taxon>Papilionoideae</taxon>
        <taxon>50 kb inversion clade</taxon>
        <taxon>NPAAA clade</taxon>
        <taxon>Hologalegina</taxon>
        <taxon>IRL clade</taxon>
        <taxon>Fabeae</taxon>
        <taxon>Lathyrus</taxon>
    </lineage>
</organism>
<protein>
    <submittedName>
        <fullName evidence="1">Uncharacterized protein</fullName>
    </submittedName>
</protein>
<sequence>MTEVNNVNSRSFDKNLAHIPPCSPTEFNLKATDNAYCSMYLHPTHGFQWDKEDGEANLMMMSKESALKRITAYIAENKLKEALEAEVKYMVVEANKENPNEQCPQRDVAEDYDDNQMGEWQYQKLDAIYDNEPLGF</sequence>
<dbReference type="Proteomes" id="UP001058974">
    <property type="component" value="Chromosome 3"/>
</dbReference>
<dbReference type="EMBL" id="JAMSHJ010000003">
    <property type="protein sequence ID" value="KAI5430427.1"/>
    <property type="molecule type" value="Genomic_DNA"/>
</dbReference>
<keyword evidence="2" id="KW-1185">Reference proteome</keyword>